<evidence type="ECO:0000256" key="1">
    <source>
        <dbReference type="ARBA" id="ARBA00004651"/>
    </source>
</evidence>
<evidence type="ECO:0000313" key="9">
    <source>
        <dbReference type="Proteomes" id="UP001500888"/>
    </source>
</evidence>
<evidence type="ECO:0000313" key="8">
    <source>
        <dbReference type="EMBL" id="GAA3836042.1"/>
    </source>
</evidence>
<keyword evidence="2" id="KW-1003">Cell membrane</keyword>
<comment type="subcellular location">
    <subcellularLocation>
        <location evidence="1">Cell membrane</location>
        <topology evidence="1">Multi-pass membrane protein</topology>
    </subcellularLocation>
</comment>
<dbReference type="SUPFAM" id="SSF103473">
    <property type="entry name" value="MFS general substrate transporter"/>
    <property type="match status" value="1"/>
</dbReference>
<feature type="transmembrane region" description="Helical" evidence="6">
    <location>
        <begin position="308"/>
        <end position="331"/>
    </location>
</feature>
<keyword evidence="9" id="KW-1185">Reference proteome</keyword>
<evidence type="ECO:0000259" key="7">
    <source>
        <dbReference type="PROSITE" id="PS50850"/>
    </source>
</evidence>
<sequence>MLCTPGLLALFTAKLLSTFGSWLTLLALPWFVLVTTGSPVKMSLVLTVEFVGVVIVGLSSGKLVAWLGARRTMLIGDAARVPLMASIPLLHLAGGLNLPILLAVSFGLGAFTTPYVSSQRLIVPELLGPMRGTDENLVGRANSLIDGATRIAALAGPAVGGVLIALLGPAEVLWIDAGTYFVSFLIVLAFVRSPEKGPATGSETHPAKGGGYRQVLSDPTLRLFGVALVLVTLTIPAIFLCLPVLVLHDLGGNPRTLGLLIAANGAGLALGSLLAVTALSRMGTTALTAAAVLLSVPLWLLLVERPVVVAVGLFLTGLATPVLAATFITRFTLRTPPDRRPHVLAAVTTTENLAGFIGSVAAGPALQVAGSRPVFATIAVLAAAGAAMFVLGLRTPDAMRRGGAGR</sequence>
<dbReference type="RefSeq" id="WP_344949813.1">
    <property type="nucleotide sequence ID" value="NZ_BAAAZR010000038.1"/>
</dbReference>
<feature type="transmembrane region" description="Helical" evidence="6">
    <location>
        <begin position="172"/>
        <end position="191"/>
    </location>
</feature>
<name>A0ABP7J6W9_9ACTN</name>
<feature type="transmembrane region" description="Helical" evidence="6">
    <location>
        <begin position="286"/>
        <end position="302"/>
    </location>
</feature>
<dbReference type="InterPro" id="IPR011701">
    <property type="entry name" value="MFS"/>
</dbReference>
<dbReference type="EMBL" id="BAAAZR010000038">
    <property type="protein sequence ID" value="GAA3836042.1"/>
    <property type="molecule type" value="Genomic_DNA"/>
</dbReference>
<dbReference type="InterPro" id="IPR036259">
    <property type="entry name" value="MFS_trans_sf"/>
</dbReference>
<protein>
    <submittedName>
        <fullName evidence="8">Macrolide resistance MFS transporter Mrx(A)</fullName>
    </submittedName>
</protein>
<dbReference type="Pfam" id="PF07690">
    <property type="entry name" value="MFS_1"/>
    <property type="match status" value="1"/>
</dbReference>
<evidence type="ECO:0000256" key="5">
    <source>
        <dbReference type="ARBA" id="ARBA00023136"/>
    </source>
</evidence>
<feature type="transmembrane region" description="Helical" evidence="6">
    <location>
        <begin position="7"/>
        <end position="32"/>
    </location>
</feature>
<dbReference type="InterPro" id="IPR020846">
    <property type="entry name" value="MFS_dom"/>
</dbReference>
<dbReference type="CDD" id="cd06173">
    <property type="entry name" value="MFS_MefA_like"/>
    <property type="match status" value="1"/>
</dbReference>
<reference evidence="9" key="1">
    <citation type="journal article" date="2019" name="Int. J. Syst. Evol. Microbiol.">
        <title>The Global Catalogue of Microorganisms (GCM) 10K type strain sequencing project: providing services to taxonomists for standard genome sequencing and annotation.</title>
        <authorList>
            <consortium name="The Broad Institute Genomics Platform"/>
            <consortium name="The Broad Institute Genome Sequencing Center for Infectious Disease"/>
            <person name="Wu L."/>
            <person name="Ma J."/>
        </authorList>
    </citation>
    <scope>NUCLEOTIDE SEQUENCE [LARGE SCALE GENOMIC DNA]</scope>
    <source>
        <strain evidence="9">JCM 16908</strain>
    </source>
</reference>
<comment type="caution">
    <text evidence="8">The sequence shown here is derived from an EMBL/GenBank/DDBJ whole genome shotgun (WGS) entry which is preliminary data.</text>
</comment>
<feature type="domain" description="Major facilitator superfamily (MFS) profile" evidence="7">
    <location>
        <begin position="6"/>
        <end position="397"/>
    </location>
</feature>
<evidence type="ECO:0000256" key="2">
    <source>
        <dbReference type="ARBA" id="ARBA00022475"/>
    </source>
</evidence>
<feature type="transmembrane region" description="Helical" evidence="6">
    <location>
        <begin position="223"/>
        <end position="245"/>
    </location>
</feature>
<gene>
    <name evidence="8" type="primary">mrx(A)</name>
    <name evidence="8" type="ORF">GCM10022226_67300</name>
</gene>
<evidence type="ECO:0000256" key="6">
    <source>
        <dbReference type="SAM" id="Phobius"/>
    </source>
</evidence>
<feature type="transmembrane region" description="Helical" evidence="6">
    <location>
        <begin position="44"/>
        <end position="68"/>
    </location>
</feature>
<feature type="transmembrane region" description="Helical" evidence="6">
    <location>
        <begin position="257"/>
        <end position="279"/>
    </location>
</feature>
<organism evidence="8 9">
    <name type="scientific">Sphaerisporangium flaviroseum</name>
    <dbReference type="NCBI Taxonomy" id="509199"/>
    <lineage>
        <taxon>Bacteria</taxon>
        <taxon>Bacillati</taxon>
        <taxon>Actinomycetota</taxon>
        <taxon>Actinomycetes</taxon>
        <taxon>Streptosporangiales</taxon>
        <taxon>Streptosporangiaceae</taxon>
        <taxon>Sphaerisporangium</taxon>
    </lineage>
</organism>
<evidence type="ECO:0000256" key="3">
    <source>
        <dbReference type="ARBA" id="ARBA00022692"/>
    </source>
</evidence>
<feature type="transmembrane region" description="Helical" evidence="6">
    <location>
        <begin position="343"/>
        <end position="362"/>
    </location>
</feature>
<dbReference type="PANTHER" id="PTHR23513:SF6">
    <property type="entry name" value="MAJOR FACILITATOR SUPERFAMILY ASSOCIATED DOMAIN-CONTAINING PROTEIN"/>
    <property type="match status" value="1"/>
</dbReference>
<feature type="transmembrane region" description="Helical" evidence="6">
    <location>
        <begin position="89"/>
        <end position="111"/>
    </location>
</feature>
<accession>A0ABP7J6W9</accession>
<evidence type="ECO:0000256" key="4">
    <source>
        <dbReference type="ARBA" id="ARBA00022989"/>
    </source>
</evidence>
<dbReference type="Proteomes" id="UP001500888">
    <property type="component" value="Unassembled WGS sequence"/>
</dbReference>
<keyword evidence="5 6" id="KW-0472">Membrane</keyword>
<proteinExistence type="predicted"/>
<dbReference type="PROSITE" id="PS50850">
    <property type="entry name" value="MFS"/>
    <property type="match status" value="1"/>
</dbReference>
<dbReference type="PANTHER" id="PTHR23513">
    <property type="entry name" value="INTEGRAL MEMBRANE EFFLUX PROTEIN-RELATED"/>
    <property type="match status" value="1"/>
</dbReference>
<keyword evidence="4 6" id="KW-1133">Transmembrane helix</keyword>
<feature type="transmembrane region" description="Helical" evidence="6">
    <location>
        <begin position="374"/>
        <end position="393"/>
    </location>
</feature>
<keyword evidence="3 6" id="KW-0812">Transmembrane</keyword>
<dbReference type="Gene3D" id="1.20.1250.20">
    <property type="entry name" value="MFS general substrate transporter like domains"/>
    <property type="match status" value="1"/>
</dbReference>